<gene>
    <name evidence="6" type="primary">solA</name>
    <name evidence="6" type="ORF">GCM10011575_34470</name>
</gene>
<dbReference type="Pfam" id="PF01266">
    <property type="entry name" value="DAO"/>
    <property type="match status" value="1"/>
</dbReference>
<dbReference type="InterPro" id="IPR045170">
    <property type="entry name" value="MTOX"/>
</dbReference>
<evidence type="ECO:0000256" key="4">
    <source>
        <dbReference type="ARBA" id="ARBA00023002"/>
    </source>
</evidence>
<dbReference type="Gene3D" id="3.50.50.60">
    <property type="entry name" value="FAD/NAD(P)-binding domain"/>
    <property type="match status" value="1"/>
</dbReference>
<comment type="caution">
    <text evidence="6">The sequence shown here is derived from an EMBL/GenBank/DDBJ whole genome shotgun (WGS) entry which is preliminary data.</text>
</comment>
<evidence type="ECO:0000259" key="5">
    <source>
        <dbReference type="Pfam" id="PF01266"/>
    </source>
</evidence>
<proteinExistence type="predicted"/>
<dbReference type="Gene3D" id="3.30.9.10">
    <property type="entry name" value="D-Amino Acid Oxidase, subunit A, domain 2"/>
    <property type="match status" value="1"/>
</dbReference>
<feature type="domain" description="FAD dependent oxidoreductase" evidence="5">
    <location>
        <begin position="7"/>
        <end position="357"/>
    </location>
</feature>
<evidence type="ECO:0000256" key="3">
    <source>
        <dbReference type="ARBA" id="ARBA00022827"/>
    </source>
</evidence>
<keyword evidence="2" id="KW-0285">Flavoprotein</keyword>
<evidence type="ECO:0000313" key="6">
    <source>
        <dbReference type="EMBL" id="GGL73223.1"/>
    </source>
</evidence>
<dbReference type="RefSeq" id="WP_188896611.1">
    <property type="nucleotide sequence ID" value="NZ_BMMZ01000009.1"/>
</dbReference>
<dbReference type="AlphaFoldDB" id="A0A917SCW0"/>
<evidence type="ECO:0000256" key="2">
    <source>
        <dbReference type="ARBA" id="ARBA00022630"/>
    </source>
</evidence>
<dbReference type="InterPro" id="IPR036188">
    <property type="entry name" value="FAD/NAD-bd_sf"/>
</dbReference>
<comment type="cofactor">
    <cofactor evidence="1">
        <name>FAD</name>
        <dbReference type="ChEBI" id="CHEBI:57692"/>
    </cofactor>
</comment>
<sequence length="371" mass="39712">MSTQRVDVVVVGAGLAGAAAAWELTNRGYSVVIVEQFEVGHAEGSSHGTSRIYRRAYLDPFYIRLTGRAEREWDRLEDQAGIALRTRTGGLDAGRLRHPTELIGLLRQQGVAAELLPPEEITERWPGIDLGEPAVFHDQAGYLDAGATVRTLVGLAVGGGAVLAERCAVERLSPCADGIVAQTADGSWRAGAAVVAVGSWLPNLMNGFPSPVVTPRITVKQQEVFHLPRRTDVGDPDAIWPTLVYKDEVEIYALTSGADGGQRPAYKIGQFDSVSDTTADNRDKIIDPVARAVCLDFAGRHLPGLEHQPSNEQSCLFTMTADEDFVIDRIGPIVVASPCSGHGAKFAPLTGVLIADLVEGGPAVPRFAFRT</sequence>
<dbReference type="GO" id="GO:0050660">
    <property type="term" value="F:flavin adenine dinucleotide binding"/>
    <property type="evidence" value="ECO:0007669"/>
    <property type="project" value="InterPro"/>
</dbReference>
<protein>
    <submittedName>
        <fullName evidence="6">N-methyltryptophan oxidase</fullName>
    </submittedName>
</protein>
<dbReference type="GO" id="GO:0008115">
    <property type="term" value="F:sarcosine oxidase activity"/>
    <property type="evidence" value="ECO:0007669"/>
    <property type="project" value="TreeGrafter"/>
</dbReference>
<name>A0A917SCW0_9ACTN</name>
<dbReference type="PANTHER" id="PTHR10961">
    <property type="entry name" value="PEROXISOMAL SARCOSINE OXIDASE"/>
    <property type="match status" value="1"/>
</dbReference>
<keyword evidence="3" id="KW-0274">FAD</keyword>
<keyword evidence="7" id="KW-1185">Reference proteome</keyword>
<reference evidence="6" key="1">
    <citation type="journal article" date="2014" name="Int. J. Syst. Evol. Microbiol.">
        <title>Complete genome sequence of Corynebacterium casei LMG S-19264T (=DSM 44701T), isolated from a smear-ripened cheese.</title>
        <authorList>
            <consortium name="US DOE Joint Genome Institute (JGI-PGF)"/>
            <person name="Walter F."/>
            <person name="Albersmeier A."/>
            <person name="Kalinowski J."/>
            <person name="Ruckert C."/>
        </authorList>
    </citation>
    <scope>NUCLEOTIDE SEQUENCE</scope>
    <source>
        <strain evidence="6">CGMCC 4.7306</strain>
    </source>
</reference>
<dbReference type="Proteomes" id="UP000613840">
    <property type="component" value="Unassembled WGS sequence"/>
</dbReference>
<keyword evidence="4" id="KW-0560">Oxidoreductase</keyword>
<dbReference type="EMBL" id="BMMZ01000009">
    <property type="protein sequence ID" value="GGL73223.1"/>
    <property type="molecule type" value="Genomic_DNA"/>
</dbReference>
<evidence type="ECO:0000313" key="7">
    <source>
        <dbReference type="Proteomes" id="UP000613840"/>
    </source>
</evidence>
<dbReference type="InterPro" id="IPR006076">
    <property type="entry name" value="FAD-dep_OxRdtase"/>
</dbReference>
<reference evidence="6" key="2">
    <citation type="submission" date="2020-09" db="EMBL/GenBank/DDBJ databases">
        <authorList>
            <person name="Sun Q."/>
            <person name="Zhou Y."/>
        </authorList>
    </citation>
    <scope>NUCLEOTIDE SEQUENCE</scope>
    <source>
        <strain evidence="6">CGMCC 4.7306</strain>
    </source>
</reference>
<organism evidence="6 7">
    <name type="scientific">Microlunatus endophyticus</name>
    <dbReference type="NCBI Taxonomy" id="1716077"/>
    <lineage>
        <taxon>Bacteria</taxon>
        <taxon>Bacillati</taxon>
        <taxon>Actinomycetota</taxon>
        <taxon>Actinomycetes</taxon>
        <taxon>Propionibacteriales</taxon>
        <taxon>Propionibacteriaceae</taxon>
        <taxon>Microlunatus</taxon>
    </lineage>
</organism>
<dbReference type="PANTHER" id="PTHR10961:SF7">
    <property type="entry name" value="FAD DEPENDENT OXIDOREDUCTASE DOMAIN-CONTAINING PROTEIN"/>
    <property type="match status" value="1"/>
</dbReference>
<evidence type="ECO:0000256" key="1">
    <source>
        <dbReference type="ARBA" id="ARBA00001974"/>
    </source>
</evidence>
<dbReference type="SUPFAM" id="SSF51905">
    <property type="entry name" value="FAD/NAD(P)-binding domain"/>
    <property type="match status" value="1"/>
</dbReference>
<accession>A0A917SCW0</accession>